<evidence type="ECO:0000259" key="2">
    <source>
        <dbReference type="SMART" id="SM00148"/>
    </source>
</evidence>
<evidence type="ECO:0000256" key="1">
    <source>
        <dbReference type="SAM" id="SignalP"/>
    </source>
</evidence>
<protein>
    <submittedName>
        <fullName evidence="3">PI-PLC X domain-containing protein 1</fullName>
    </submittedName>
</protein>
<dbReference type="GO" id="GO:0008081">
    <property type="term" value="F:phosphoric diester hydrolase activity"/>
    <property type="evidence" value="ECO:0007669"/>
    <property type="project" value="InterPro"/>
</dbReference>
<keyword evidence="1" id="KW-0732">Signal</keyword>
<dbReference type="PANTHER" id="PTHR13593">
    <property type="match status" value="1"/>
</dbReference>
<dbReference type="GO" id="GO:0006629">
    <property type="term" value="P:lipid metabolic process"/>
    <property type="evidence" value="ECO:0007669"/>
    <property type="project" value="InterPro"/>
</dbReference>
<keyword evidence="4" id="KW-1185">Reference proteome</keyword>
<feature type="signal peptide" evidence="1">
    <location>
        <begin position="1"/>
        <end position="28"/>
    </location>
</feature>
<organism evidence="3 4">
    <name type="scientific">Dufourea novaeangliae</name>
    <name type="common">Sweat bee</name>
    <dbReference type="NCBI Taxonomy" id="178035"/>
    <lineage>
        <taxon>Eukaryota</taxon>
        <taxon>Metazoa</taxon>
        <taxon>Ecdysozoa</taxon>
        <taxon>Arthropoda</taxon>
        <taxon>Hexapoda</taxon>
        <taxon>Insecta</taxon>
        <taxon>Pterygota</taxon>
        <taxon>Neoptera</taxon>
        <taxon>Endopterygota</taxon>
        <taxon>Hymenoptera</taxon>
        <taxon>Apocrita</taxon>
        <taxon>Aculeata</taxon>
        <taxon>Apoidea</taxon>
        <taxon>Anthophila</taxon>
        <taxon>Halictidae</taxon>
        <taxon>Rophitinae</taxon>
        <taxon>Dufourea</taxon>
    </lineage>
</organism>
<dbReference type="InterPro" id="IPR051057">
    <property type="entry name" value="PI-PLC_domain"/>
</dbReference>
<evidence type="ECO:0000313" key="3">
    <source>
        <dbReference type="EMBL" id="KZC13497.1"/>
    </source>
</evidence>
<dbReference type="SMART" id="SM00148">
    <property type="entry name" value="PLCXc"/>
    <property type="match status" value="1"/>
</dbReference>
<feature type="non-terminal residue" evidence="3">
    <location>
        <position position="1"/>
    </location>
</feature>
<dbReference type="InterPro" id="IPR000909">
    <property type="entry name" value="PLipase_C_PInositol-sp_X_dom"/>
</dbReference>
<dbReference type="PANTHER" id="PTHR13593:SF149">
    <property type="entry name" value="PHOSPHATIDYLINOSITOL-SPECIFIC PHOSPHOLIPASE C X DOMAIN CONTAINING, ISOFORM A"/>
    <property type="match status" value="1"/>
</dbReference>
<evidence type="ECO:0000313" key="4">
    <source>
        <dbReference type="Proteomes" id="UP000076502"/>
    </source>
</evidence>
<proteinExistence type="predicted"/>
<dbReference type="SUPFAM" id="SSF51695">
    <property type="entry name" value="PLC-like phosphodiesterases"/>
    <property type="match status" value="1"/>
</dbReference>
<gene>
    <name evidence="3" type="ORF">WN55_05048</name>
</gene>
<feature type="domain" description="Phosphatidylinositol-specific phospholipase C X" evidence="2">
    <location>
        <begin position="151"/>
        <end position="300"/>
    </location>
</feature>
<name>A0A154PP30_DUFNO</name>
<accession>A0A154PP30</accession>
<sequence length="429" mass="49109">FESQDTMVHCITTLVLAFLLITISRTLAARVCSSSAENWQSSIGLLISPIATDPLMHEIEIYWNNVNLQPEEKIVLLDTSRPNSPVVLYHVTSGGSSGLEKTGIQAEFVPSTELSFVQRCTKYSVALQTAIGDLKETNCMKTQPTWMKERQDILGPRKISQIFLPGTHDSACYTENQKGNFITNPAVTQDIDILGQLIHGVRYLDIRVGHYPLSNEIWWTNHGPFYRSVPLKTVVDQVKQFLDYTDEIVILDLREFPIGFDGIATHRRLASFLEDEFQDYFLTNGYGWTITMDEIWSSGKRLIIGYENMQIVREHASVWPCVRHQWGNVRSIEDLYKHLDKIETNDSDYRLRPRAAMAELTANFIDVIYNRLGSLRDMAHKVNANVTNWYSTVWQYSANIVAVDFVRGTNIVETAIKSNENRHLHCQYH</sequence>
<dbReference type="Proteomes" id="UP000076502">
    <property type="component" value="Unassembled WGS sequence"/>
</dbReference>
<feature type="chain" id="PRO_5007599692" evidence="1">
    <location>
        <begin position="29"/>
        <end position="429"/>
    </location>
</feature>
<dbReference type="EMBL" id="KQ435007">
    <property type="protein sequence ID" value="KZC13497.1"/>
    <property type="molecule type" value="Genomic_DNA"/>
</dbReference>
<dbReference type="OrthoDB" id="1046782at2759"/>
<reference evidence="3 4" key="1">
    <citation type="submission" date="2015-07" db="EMBL/GenBank/DDBJ databases">
        <title>The genome of Dufourea novaeangliae.</title>
        <authorList>
            <person name="Pan H."/>
            <person name="Kapheim K."/>
        </authorList>
    </citation>
    <scope>NUCLEOTIDE SEQUENCE [LARGE SCALE GENOMIC DNA]</scope>
    <source>
        <strain evidence="3">0120121106</strain>
        <tissue evidence="3">Whole body</tissue>
    </source>
</reference>
<dbReference type="AlphaFoldDB" id="A0A154PP30"/>
<dbReference type="Gene3D" id="3.20.20.190">
    <property type="entry name" value="Phosphatidylinositol (PI) phosphodiesterase"/>
    <property type="match status" value="1"/>
</dbReference>
<dbReference type="PROSITE" id="PS50007">
    <property type="entry name" value="PIPLC_X_DOMAIN"/>
    <property type="match status" value="1"/>
</dbReference>
<dbReference type="InterPro" id="IPR017946">
    <property type="entry name" value="PLC-like_Pdiesterase_TIM-brl"/>
</dbReference>